<dbReference type="InterPro" id="IPR031952">
    <property type="entry name" value="MOEP19_KH-like"/>
</dbReference>
<evidence type="ECO:0000259" key="1">
    <source>
        <dbReference type="Pfam" id="PF16005"/>
    </source>
</evidence>
<dbReference type="AlphaFoldDB" id="A0A811Y0C2"/>
<keyword evidence="3" id="KW-1185">Reference proteome</keyword>
<evidence type="ECO:0000313" key="2">
    <source>
        <dbReference type="EMBL" id="CAD7670257.1"/>
    </source>
</evidence>
<accession>A0A811Y0C2</accession>
<organism evidence="2 3">
    <name type="scientific">Nyctereutes procyonoides</name>
    <name type="common">Raccoon dog</name>
    <name type="synonym">Canis procyonoides</name>
    <dbReference type="NCBI Taxonomy" id="34880"/>
    <lineage>
        <taxon>Eukaryota</taxon>
        <taxon>Metazoa</taxon>
        <taxon>Chordata</taxon>
        <taxon>Craniata</taxon>
        <taxon>Vertebrata</taxon>
        <taxon>Euteleostomi</taxon>
        <taxon>Mammalia</taxon>
        <taxon>Eutheria</taxon>
        <taxon>Laurasiatheria</taxon>
        <taxon>Carnivora</taxon>
        <taxon>Caniformia</taxon>
        <taxon>Canidae</taxon>
        <taxon>Nyctereutes</taxon>
    </lineage>
</organism>
<evidence type="ECO:0000313" key="3">
    <source>
        <dbReference type="Proteomes" id="UP000645828"/>
    </source>
</evidence>
<proteinExistence type="predicted"/>
<name>A0A811Y0C2_NYCPR</name>
<feature type="domain" description="KH-like RNA-binding" evidence="1">
    <location>
        <begin position="47"/>
        <end position="97"/>
    </location>
</feature>
<dbReference type="EMBL" id="CAJHUB010000655">
    <property type="protein sequence ID" value="CAD7670257.1"/>
    <property type="molecule type" value="Genomic_DNA"/>
</dbReference>
<reference evidence="2" key="1">
    <citation type="submission" date="2020-12" db="EMBL/GenBank/DDBJ databases">
        <authorList>
            <consortium name="Molecular Ecology Group"/>
        </authorList>
    </citation>
    <scope>NUCLEOTIDE SEQUENCE</scope>
    <source>
        <strain evidence="2">TBG_1078</strain>
    </source>
</reference>
<gene>
    <name evidence="2" type="ORF">NYPRO_LOCUS3052</name>
</gene>
<dbReference type="Proteomes" id="UP000645828">
    <property type="component" value="Unassembled WGS sequence"/>
</dbReference>
<comment type="caution">
    <text evidence="2">The sequence shown here is derived from an EMBL/GenBank/DDBJ whole genome shotgun (WGS) entry which is preliminary data.</text>
</comment>
<dbReference type="Pfam" id="PF16005">
    <property type="entry name" value="MOEP19"/>
    <property type="match status" value="1"/>
</dbReference>
<sequence>MCRRWPLPADPSRVRAVVPLMMASLPGWHSPAASEKCSHSRNGPLITPSVVLHVEACLLEKIVGRSRALLPGFQREFKVLLQMIDPSSEGKVQILILIKSSSPHWGGAGTQSSAWNPGSLERENVHSSDFLSTAVMSSLDEAMQPLEIGQDTVQEPLTKAV</sequence>
<protein>
    <submittedName>
        <fullName evidence="2">(raccoon dog) hypothetical protein</fullName>
    </submittedName>
</protein>